<evidence type="ECO:0000313" key="2">
    <source>
        <dbReference type="EMBL" id="VVB03780.1"/>
    </source>
</evidence>
<organism evidence="2 3">
    <name type="scientific">Arabis nemorensis</name>
    <dbReference type="NCBI Taxonomy" id="586526"/>
    <lineage>
        <taxon>Eukaryota</taxon>
        <taxon>Viridiplantae</taxon>
        <taxon>Streptophyta</taxon>
        <taxon>Embryophyta</taxon>
        <taxon>Tracheophyta</taxon>
        <taxon>Spermatophyta</taxon>
        <taxon>Magnoliopsida</taxon>
        <taxon>eudicotyledons</taxon>
        <taxon>Gunneridae</taxon>
        <taxon>Pentapetalae</taxon>
        <taxon>rosids</taxon>
        <taxon>malvids</taxon>
        <taxon>Brassicales</taxon>
        <taxon>Brassicaceae</taxon>
        <taxon>Arabideae</taxon>
        <taxon>Arabis</taxon>
    </lineage>
</organism>
<evidence type="ECO:0000313" key="3">
    <source>
        <dbReference type="Proteomes" id="UP000489600"/>
    </source>
</evidence>
<dbReference type="AlphaFoldDB" id="A0A565BQY5"/>
<feature type="compositionally biased region" description="Basic and acidic residues" evidence="1">
    <location>
        <begin position="28"/>
        <end position="38"/>
    </location>
</feature>
<accession>A0A565BQY5</accession>
<reference evidence="2" key="1">
    <citation type="submission" date="2019-07" db="EMBL/GenBank/DDBJ databases">
        <authorList>
            <person name="Dittberner H."/>
        </authorList>
    </citation>
    <scope>NUCLEOTIDE SEQUENCE [LARGE SCALE GENOMIC DNA]</scope>
</reference>
<dbReference type="Proteomes" id="UP000489600">
    <property type="component" value="Unassembled WGS sequence"/>
</dbReference>
<gene>
    <name evidence="2" type="ORF">ANE_LOCUS14224</name>
</gene>
<keyword evidence="3" id="KW-1185">Reference proteome</keyword>
<evidence type="ECO:0000256" key="1">
    <source>
        <dbReference type="SAM" id="MobiDB-lite"/>
    </source>
</evidence>
<proteinExistence type="predicted"/>
<comment type="caution">
    <text evidence="2">The sequence shown here is derived from an EMBL/GenBank/DDBJ whole genome shotgun (WGS) entry which is preliminary data.</text>
</comment>
<sequence length="127" mass="14226">MVIPATQRVRNGGSGGASQLQEGAIPVRTEHRWSEVRRNKPVPRGRSDRGNLGRNLRESRKAIDHANIPISNSFRRLGGDLGIPAMEEDIRLLEANKEKNNTLNQINLVKSVPQGNTLVFGARWRKR</sequence>
<dbReference type="EMBL" id="CABITT030000005">
    <property type="protein sequence ID" value="VVB03780.1"/>
    <property type="molecule type" value="Genomic_DNA"/>
</dbReference>
<name>A0A565BQY5_9BRAS</name>
<feature type="region of interest" description="Disordered" evidence="1">
    <location>
        <begin position="1"/>
        <end position="60"/>
    </location>
</feature>
<feature type="compositionally biased region" description="Basic and acidic residues" evidence="1">
    <location>
        <begin position="45"/>
        <end position="60"/>
    </location>
</feature>
<protein>
    <submittedName>
        <fullName evidence="2">Uncharacterized protein</fullName>
    </submittedName>
</protein>